<dbReference type="InterPro" id="IPR036453">
    <property type="entry name" value="GluRdtase_dimer_dom_sf"/>
</dbReference>
<dbReference type="SUPFAM" id="SSF51735">
    <property type="entry name" value="NAD(P)-binding Rossmann-fold domains"/>
    <property type="match status" value="1"/>
</dbReference>
<dbReference type="Pfam" id="PF05201">
    <property type="entry name" value="GlutR_N"/>
    <property type="match status" value="1"/>
</dbReference>
<organism evidence="19 20">
    <name type="scientific">Guptibacillus hwajinpoensis</name>
    <dbReference type="NCBI Taxonomy" id="208199"/>
    <lineage>
        <taxon>Bacteria</taxon>
        <taxon>Bacillati</taxon>
        <taxon>Bacillota</taxon>
        <taxon>Bacilli</taxon>
        <taxon>Bacillales</taxon>
        <taxon>Guptibacillaceae</taxon>
        <taxon>Guptibacillus</taxon>
    </lineage>
</organism>
<comment type="catalytic activity">
    <reaction evidence="7 9 14">
        <text>(S)-4-amino-5-oxopentanoate + tRNA(Glu) + NADP(+) = L-glutamyl-tRNA(Glu) + NADPH + H(+)</text>
        <dbReference type="Rhea" id="RHEA:12344"/>
        <dbReference type="Rhea" id="RHEA-COMP:9663"/>
        <dbReference type="Rhea" id="RHEA-COMP:9680"/>
        <dbReference type="ChEBI" id="CHEBI:15378"/>
        <dbReference type="ChEBI" id="CHEBI:57501"/>
        <dbReference type="ChEBI" id="CHEBI:57783"/>
        <dbReference type="ChEBI" id="CHEBI:58349"/>
        <dbReference type="ChEBI" id="CHEBI:78442"/>
        <dbReference type="ChEBI" id="CHEBI:78520"/>
        <dbReference type="EC" id="1.2.1.70"/>
    </reaction>
</comment>
<evidence type="ECO:0000256" key="11">
    <source>
        <dbReference type="PIRSR" id="PIRSR000445-2"/>
    </source>
</evidence>
<evidence type="ECO:0000259" key="18">
    <source>
        <dbReference type="Pfam" id="PF05201"/>
    </source>
</evidence>
<dbReference type="GO" id="GO:0019353">
    <property type="term" value="P:protoporphyrinogen IX biosynthetic process from glutamate"/>
    <property type="evidence" value="ECO:0007669"/>
    <property type="project" value="TreeGrafter"/>
</dbReference>
<dbReference type="Gene3D" id="3.30.460.30">
    <property type="entry name" value="Glutamyl-tRNA reductase, N-terminal domain"/>
    <property type="match status" value="1"/>
</dbReference>
<feature type="compositionally biased region" description="Basic and acidic residues" evidence="15">
    <location>
        <begin position="430"/>
        <end position="442"/>
    </location>
</feature>
<keyword evidence="6 9" id="KW-0627">Porphyrin biosynthesis</keyword>
<comment type="subunit">
    <text evidence="9">Homodimer.</text>
</comment>
<dbReference type="NCBIfam" id="TIGR01035">
    <property type="entry name" value="hemA"/>
    <property type="match status" value="1"/>
</dbReference>
<feature type="binding site" evidence="9 11">
    <location>
        <position position="109"/>
    </location>
    <ligand>
        <name>substrate</name>
    </ligand>
</feature>
<dbReference type="CDD" id="cd05213">
    <property type="entry name" value="NAD_bind_Glutamyl_tRNA_reduct"/>
    <property type="match status" value="1"/>
</dbReference>
<feature type="domain" description="Tetrapyrrole biosynthesis glutamyl-tRNA reductase dimerisation" evidence="16">
    <location>
        <begin position="320"/>
        <end position="418"/>
    </location>
</feature>
<evidence type="ECO:0000256" key="15">
    <source>
        <dbReference type="SAM" id="MobiDB-lite"/>
    </source>
</evidence>
<name>A0A0J6FT18_9BACL</name>
<evidence type="ECO:0000256" key="2">
    <source>
        <dbReference type="ARBA" id="ARBA00005916"/>
    </source>
</evidence>
<dbReference type="FunFam" id="3.40.50.720:FF:000031">
    <property type="entry name" value="Glutamyl-tRNA reductase"/>
    <property type="match status" value="1"/>
</dbReference>
<feature type="active site" description="Nucleophile" evidence="9 10">
    <location>
        <position position="50"/>
    </location>
</feature>
<dbReference type="STRING" id="157733.AB986_16760"/>
<evidence type="ECO:0000256" key="3">
    <source>
        <dbReference type="ARBA" id="ARBA00012970"/>
    </source>
</evidence>
<dbReference type="InterPro" id="IPR036291">
    <property type="entry name" value="NAD(P)-bd_dom_sf"/>
</dbReference>
<comment type="similarity">
    <text evidence="2 9 14">Belongs to the glutamyl-tRNA reductase family.</text>
</comment>
<dbReference type="SUPFAM" id="SSF69075">
    <property type="entry name" value="Glutamyl tRNA-reductase dimerization domain"/>
    <property type="match status" value="1"/>
</dbReference>
<dbReference type="InterPro" id="IPR018214">
    <property type="entry name" value="GluRdtase_CS"/>
</dbReference>
<dbReference type="NCBIfam" id="NF000744">
    <property type="entry name" value="PRK00045.1-3"/>
    <property type="match status" value="1"/>
</dbReference>
<dbReference type="GO" id="GO:0050661">
    <property type="term" value="F:NADP binding"/>
    <property type="evidence" value="ECO:0007669"/>
    <property type="project" value="InterPro"/>
</dbReference>
<comment type="miscellaneous">
    <text evidence="9">During catalysis, the active site Cys acts as a nucleophile attacking the alpha-carbonyl group of tRNA-bound glutamate with the formation of a thioester intermediate between enzyme and glutamate, and the concomitant release of tRNA(Glu). The thioester intermediate is finally reduced by direct hydride transfer from NADPH, to form the product GSA.</text>
</comment>
<evidence type="ECO:0000256" key="6">
    <source>
        <dbReference type="ARBA" id="ARBA00023244"/>
    </source>
</evidence>
<dbReference type="UniPathway" id="UPA00251">
    <property type="reaction ID" value="UER00316"/>
</dbReference>
<evidence type="ECO:0000259" key="17">
    <source>
        <dbReference type="Pfam" id="PF01488"/>
    </source>
</evidence>
<evidence type="ECO:0000256" key="4">
    <source>
        <dbReference type="ARBA" id="ARBA00022857"/>
    </source>
</evidence>
<feature type="compositionally biased region" description="Polar residues" evidence="15">
    <location>
        <begin position="443"/>
        <end position="457"/>
    </location>
</feature>
<evidence type="ECO:0000256" key="12">
    <source>
        <dbReference type="PIRSR" id="PIRSR000445-3"/>
    </source>
</evidence>
<feature type="binding site" evidence="9 11">
    <location>
        <position position="120"/>
    </location>
    <ligand>
        <name>substrate</name>
    </ligand>
</feature>
<evidence type="ECO:0000256" key="13">
    <source>
        <dbReference type="PIRSR" id="PIRSR000445-4"/>
    </source>
</evidence>
<dbReference type="EMBL" id="LELK01000004">
    <property type="protein sequence ID" value="KMM37497.1"/>
    <property type="molecule type" value="Genomic_DNA"/>
</dbReference>
<comment type="function">
    <text evidence="9">Catalyzes the NADPH-dependent reduction of glutamyl-tRNA(Glu) to glutamate 1-semialdehyde (GSA).</text>
</comment>
<evidence type="ECO:0000256" key="7">
    <source>
        <dbReference type="ARBA" id="ARBA00047464"/>
    </source>
</evidence>
<feature type="binding site" evidence="9 12">
    <location>
        <begin position="189"/>
        <end position="194"/>
    </location>
    <ligand>
        <name>NADP(+)</name>
        <dbReference type="ChEBI" id="CHEBI:58349"/>
    </ligand>
</feature>
<dbReference type="HAMAP" id="MF_00087">
    <property type="entry name" value="Glu_tRNA_reductase"/>
    <property type="match status" value="1"/>
</dbReference>
<keyword evidence="5 9" id="KW-0560">Oxidoreductase</keyword>
<protein>
    <recommendedName>
        <fullName evidence="8 9">Glutamyl-tRNA reductase</fullName>
        <shortName evidence="9">GluTR</shortName>
        <ecNumber evidence="3 9">1.2.1.70</ecNumber>
    </recommendedName>
</protein>
<feature type="region of interest" description="Disordered" evidence="15">
    <location>
        <begin position="430"/>
        <end position="457"/>
    </location>
</feature>
<evidence type="ECO:0000256" key="1">
    <source>
        <dbReference type="ARBA" id="ARBA00005059"/>
    </source>
</evidence>
<dbReference type="Proteomes" id="UP000035996">
    <property type="component" value="Unassembled WGS sequence"/>
</dbReference>
<dbReference type="GO" id="GO:0008883">
    <property type="term" value="F:glutamyl-tRNA reductase activity"/>
    <property type="evidence" value="ECO:0007669"/>
    <property type="project" value="UniProtKB-UniRule"/>
</dbReference>
<dbReference type="SUPFAM" id="SSF69742">
    <property type="entry name" value="Glutamyl tRNA-reductase catalytic, N-terminal domain"/>
    <property type="match status" value="1"/>
</dbReference>
<keyword evidence="20" id="KW-1185">Reference proteome</keyword>
<feature type="site" description="Important for activity" evidence="9 13">
    <location>
        <position position="99"/>
    </location>
</feature>
<dbReference type="PANTHER" id="PTHR43013">
    <property type="entry name" value="GLUTAMYL-TRNA REDUCTASE"/>
    <property type="match status" value="1"/>
</dbReference>
<feature type="domain" description="Glutamyl-tRNA reductase N-terminal" evidence="18">
    <location>
        <begin position="6"/>
        <end position="156"/>
    </location>
</feature>
<dbReference type="EC" id="1.2.1.70" evidence="3 9"/>
<dbReference type="InterPro" id="IPR006151">
    <property type="entry name" value="Shikm_DH/Glu-tRNA_Rdtase"/>
</dbReference>
<comment type="caution">
    <text evidence="19">The sequence shown here is derived from an EMBL/GenBank/DDBJ whole genome shotgun (WGS) entry which is preliminary data.</text>
</comment>
<evidence type="ECO:0000256" key="14">
    <source>
        <dbReference type="RuleBase" id="RU000584"/>
    </source>
</evidence>
<dbReference type="PIRSF" id="PIRSF000445">
    <property type="entry name" value="4pyrrol_synth_GluRdtase"/>
    <property type="match status" value="1"/>
</dbReference>
<dbReference type="PROSITE" id="PS00747">
    <property type="entry name" value="GLUTR"/>
    <property type="match status" value="1"/>
</dbReference>
<keyword evidence="4 9" id="KW-0521">NADP</keyword>
<dbReference type="FunFam" id="3.30.460.30:FF:000001">
    <property type="entry name" value="Glutamyl-tRNA reductase"/>
    <property type="match status" value="1"/>
</dbReference>
<evidence type="ECO:0000313" key="19">
    <source>
        <dbReference type="EMBL" id="KMM37497.1"/>
    </source>
</evidence>
<comment type="domain">
    <text evidence="9">Possesses an unusual extended V-shaped dimeric structure with each monomer consisting of three distinct domains arranged along a curved 'spinal' alpha-helix. The N-terminal catalytic domain specifically recognizes the glutamate moiety of the substrate. The second domain is the NADPH-binding domain, and the third C-terminal domain is responsible for dimerization.</text>
</comment>
<dbReference type="Pfam" id="PF01488">
    <property type="entry name" value="Shikimate_DH"/>
    <property type="match status" value="1"/>
</dbReference>
<comment type="pathway">
    <text evidence="1 9 14">Porphyrin-containing compound metabolism; protoporphyrin-IX biosynthesis; 5-aminolevulinate from L-glutamyl-tRNA(Glu): step 1/2.</text>
</comment>
<dbReference type="InterPro" id="IPR036343">
    <property type="entry name" value="GluRdtase_N_sf"/>
</dbReference>
<dbReference type="InterPro" id="IPR015896">
    <property type="entry name" value="4pyrrol_synth_GluRdtase_dimer"/>
</dbReference>
<dbReference type="PATRIC" id="fig|157733.3.peg.1442"/>
<evidence type="ECO:0000256" key="10">
    <source>
        <dbReference type="PIRSR" id="PIRSR000445-1"/>
    </source>
</evidence>
<dbReference type="RefSeq" id="WP_048312544.1">
    <property type="nucleotide sequence ID" value="NZ_CP119526.1"/>
</dbReference>
<sequence length="457" mass="51609">MHILVVGLNHKTAPVEIREKLSFQENDLPEALDKLRHSKSILEAVVLSTCNRTELYVVADQLHTGRYYSKAFLSEWFGIEKEEFSPYLVIRENDAATEHLYRVASGLDSLVIGETQILGQVRDAFLLAQESQTTGTIFNQLFKQAVTLAKRSHSETEIGENAVSVSYAAVELAKKIFGGLQNKHVVILGAGKMGELTAKHLQSNGVDQVTVVNRTLEKATELASRFNGQARSMDEVNTALLDADILISSTGSTNYVLTEDNVKPLLKKRRGRPLFMVDIAVPRDLDPSLNNMDSVFLYDIDDLEGIVETNIAERMKEAEKIELMIEEDLVQFREWLNTLGVVPMITALRSKALSIQAETMKSIERKLPDLSDRERKVLSKHTKSIVNQLLRDPIVRVKEMAAEPNAEESLEIFTKIFAIEEEIERELHKQRVKENEEKRQHESVNYSPLLQASQLRS</sequence>
<accession>A0A0J6FT18</accession>
<reference evidence="19" key="1">
    <citation type="submission" date="2015-06" db="EMBL/GenBank/DDBJ databases">
        <authorList>
            <person name="Liu B."/>
            <person name="Wang J."/>
            <person name="Zhu Y."/>
            <person name="Liu G."/>
            <person name="Chen Q."/>
            <person name="Zheng C."/>
            <person name="Che J."/>
            <person name="Ge C."/>
            <person name="Shi H."/>
            <person name="Pan Z."/>
            <person name="Liu X."/>
        </authorList>
    </citation>
    <scope>NUCLEOTIDE SEQUENCE [LARGE SCALE GENOMIC DNA]</scope>
    <source>
        <strain evidence="19">DSM 16346</strain>
    </source>
</reference>
<evidence type="ECO:0000256" key="5">
    <source>
        <dbReference type="ARBA" id="ARBA00023002"/>
    </source>
</evidence>
<feature type="binding site" evidence="9 11">
    <location>
        <begin position="49"/>
        <end position="52"/>
    </location>
    <ligand>
        <name>substrate</name>
    </ligand>
</feature>
<evidence type="ECO:0000256" key="9">
    <source>
        <dbReference type="HAMAP-Rule" id="MF_00087"/>
    </source>
</evidence>
<dbReference type="OrthoDB" id="110209at2"/>
<dbReference type="InterPro" id="IPR015895">
    <property type="entry name" value="4pyrrol_synth_GluRdtase_N"/>
</dbReference>
<dbReference type="AlphaFoldDB" id="A0A0J6FT18"/>
<dbReference type="Pfam" id="PF00745">
    <property type="entry name" value="GlutR_dimer"/>
    <property type="match status" value="1"/>
</dbReference>
<feature type="binding site" evidence="9 11">
    <location>
        <begin position="114"/>
        <end position="116"/>
    </location>
    <ligand>
        <name>substrate</name>
    </ligand>
</feature>
<feature type="domain" description="Quinate/shikimate 5-dehydrogenase/glutamyl-tRNA reductase" evidence="17">
    <location>
        <begin position="171"/>
        <end position="306"/>
    </location>
</feature>
<evidence type="ECO:0000256" key="8">
    <source>
        <dbReference type="ARBA" id="ARBA00068659"/>
    </source>
</evidence>
<dbReference type="PANTHER" id="PTHR43013:SF1">
    <property type="entry name" value="GLUTAMYL-TRNA REDUCTASE"/>
    <property type="match status" value="1"/>
</dbReference>
<proteinExistence type="inferred from homology"/>
<evidence type="ECO:0000313" key="20">
    <source>
        <dbReference type="Proteomes" id="UP000035996"/>
    </source>
</evidence>
<evidence type="ECO:0000259" key="16">
    <source>
        <dbReference type="Pfam" id="PF00745"/>
    </source>
</evidence>
<dbReference type="InterPro" id="IPR000343">
    <property type="entry name" value="4pyrrol_synth_GluRdtase"/>
</dbReference>
<dbReference type="Gene3D" id="3.40.50.720">
    <property type="entry name" value="NAD(P)-binding Rossmann-like Domain"/>
    <property type="match status" value="1"/>
</dbReference>
<gene>
    <name evidence="9" type="primary">hemA</name>
    <name evidence="19" type="ORF">AB986_16760</name>
</gene>